<evidence type="ECO:0000313" key="2">
    <source>
        <dbReference type="EMBL" id="WAL63855.1"/>
    </source>
</evidence>
<accession>A0ABY7AV49</accession>
<protein>
    <recommendedName>
        <fullName evidence="4">DUF3592 domain-containing protein</fullName>
    </recommendedName>
</protein>
<dbReference type="RefSeq" id="WP_268754099.1">
    <property type="nucleotide sequence ID" value="NZ_CP113836.1"/>
</dbReference>
<keyword evidence="1" id="KW-0812">Transmembrane</keyword>
<gene>
    <name evidence="2" type="ORF">ORV05_23030</name>
</gene>
<feature type="transmembrane region" description="Helical" evidence="1">
    <location>
        <begin position="51"/>
        <end position="76"/>
    </location>
</feature>
<dbReference type="Proteomes" id="UP001163203">
    <property type="component" value="Chromosome"/>
</dbReference>
<organism evidence="2 3">
    <name type="scientific">Amycolatopsis cynarae</name>
    <dbReference type="NCBI Taxonomy" id="2995223"/>
    <lineage>
        <taxon>Bacteria</taxon>
        <taxon>Bacillati</taxon>
        <taxon>Actinomycetota</taxon>
        <taxon>Actinomycetes</taxon>
        <taxon>Pseudonocardiales</taxon>
        <taxon>Pseudonocardiaceae</taxon>
        <taxon>Amycolatopsis</taxon>
    </lineage>
</organism>
<evidence type="ECO:0000313" key="3">
    <source>
        <dbReference type="Proteomes" id="UP001163203"/>
    </source>
</evidence>
<proteinExistence type="predicted"/>
<feature type="transmembrane region" description="Helical" evidence="1">
    <location>
        <begin position="21"/>
        <end position="45"/>
    </location>
</feature>
<keyword evidence="1" id="KW-1133">Transmembrane helix</keyword>
<keyword evidence="1" id="KW-0472">Membrane</keyword>
<keyword evidence="3" id="KW-1185">Reference proteome</keyword>
<feature type="transmembrane region" description="Helical" evidence="1">
    <location>
        <begin position="131"/>
        <end position="150"/>
    </location>
</feature>
<evidence type="ECO:0008006" key="4">
    <source>
        <dbReference type="Google" id="ProtNLM"/>
    </source>
</evidence>
<evidence type="ECO:0000256" key="1">
    <source>
        <dbReference type="SAM" id="Phobius"/>
    </source>
</evidence>
<reference evidence="2" key="1">
    <citation type="submission" date="2022-11" db="EMBL/GenBank/DDBJ databases">
        <authorList>
            <person name="Mo P."/>
        </authorList>
    </citation>
    <scope>NUCLEOTIDE SEQUENCE</scope>
    <source>
        <strain evidence="2">HUAS 11-8</strain>
    </source>
</reference>
<dbReference type="EMBL" id="CP113836">
    <property type="protein sequence ID" value="WAL63855.1"/>
    <property type="molecule type" value="Genomic_DNA"/>
</dbReference>
<sequence>MVDHGRDDDVRRHRRARNASFALCLVLALAGLLWTSLVIVALITGSDPPSVTLFSVSAVVVGTLAVLAVKAGIHAVRRNRELQRRRRTLAAAAAAGKTAPPPAAWVPPGPGETGAGDVDLTAGLRRLRLRVWRGTGVFAVFVALLGGAVAQEVRLSHDADDLLHHGVWVTGSVTDVSWPSRGEWSIKVDYPVRGEPRTAKIVLDTKRPFQLYQDVVVVYDATDPARVRTPEDENTDKGQLSLFVAPLLVGLGGTPFSGLYAMGWFRRYRAARRTGWHSAGVFVGADGRTLTATYPGGSEIQLRHATTYALDAVSANGKQQGWVAGERSAMTVLFAHGDRPVELVPVRAEGPLAYPLVPLRRRRPRRRR</sequence>
<name>A0ABY7AV49_9PSEU</name>
<feature type="transmembrane region" description="Helical" evidence="1">
    <location>
        <begin position="240"/>
        <end position="265"/>
    </location>
</feature>